<dbReference type="Pfam" id="PF03466">
    <property type="entry name" value="LysR_substrate"/>
    <property type="match status" value="1"/>
</dbReference>
<feature type="domain" description="HTH lysR-type" evidence="5">
    <location>
        <begin position="1"/>
        <end position="59"/>
    </location>
</feature>
<dbReference type="STRING" id="89065.SAMN05216605_101409"/>
<gene>
    <name evidence="6" type="ORF">SAMN05216605_101409</name>
</gene>
<dbReference type="Gene3D" id="3.40.190.290">
    <property type="match status" value="1"/>
</dbReference>
<evidence type="ECO:0000256" key="1">
    <source>
        <dbReference type="ARBA" id="ARBA00009437"/>
    </source>
</evidence>
<dbReference type="CDD" id="cd08471">
    <property type="entry name" value="PBP2_CrgA_like_2"/>
    <property type="match status" value="1"/>
</dbReference>
<evidence type="ECO:0000313" key="7">
    <source>
        <dbReference type="Proteomes" id="UP000182894"/>
    </source>
</evidence>
<dbReference type="InterPro" id="IPR036390">
    <property type="entry name" value="WH_DNA-bd_sf"/>
</dbReference>
<reference evidence="7" key="1">
    <citation type="submission" date="2016-10" db="EMBL/GenBank/DDBJ databases">
        <authorList>
            <person name="Varghese N."/>
            <person name="Submissions S."/>
        </authorList>
    </citation>
    <scope>NUCLEOTIDE SEQUENCE [LARGE SCALE GENOMIC DNA]</scope>
    <source>
        <strain evidence="7">ATCC 700689</strain>
    </source>
</reference>
<dbReference type="AlphaFoldDB" id="A0A1G7SC39"/>
<dbReference type="InterPro" id="IPR000847">
    <property type="entry name" value="LysR_HTH_N"/>
</dbReference>
<dbReference type="FunFam" id="1.10.10.10:FF:000001">
    <property type="entry name" value="LysR family transcriptional regulator"/>
    <property type="match status" value="1"/>
</dbReference>
<accession>A0A1G7SC39</accession>
<dbReference type="EMBL" id="FNCO01000001">
    <property type="protein sequence ID" value="SDG20484.1"/>
    <property type="molecule type" value="Genomic_DNA"/>
</dbReference>
<evidence type="ECO:0000256" key="2">
    <source>
        <dbReference type="ARBA" id="ARBA00023015"/>
    </source>
</evidence>
<dbReference type="GO" id="GO:0006351">
    <property type="term" value="P:DNA-templated transcription"/>
    <property type="evidence" value="ECO:0007669"/>
    <property type="project" value="TreeGrafter"/>
</dbReference>
<name>A0A1G7SC39_9PSED</name>
<dbReference type="PROSITE" id="PS50931">
    <property type="entry name" value="HTH_LYSR"/>
    <property type="match status" value="1"/>
</dbReference>
<keyword evidence="2" id="KW-0805">Transcription regulation</keyword>
<dbReference type="SUPFAM" id="SSF46785">
    <property type="entry name" value="Winged helix' DNA-binding domain"/>
    <property type="match status" value="1"/>
</dbReference>
<protein>
    <submittedName>
        <fullName evidence="6">Transcriptional regulator, LysR family</fullName>
    </submittedName>
</protein>
<dbReference type="InterPro" id="IPR058163">
    <property type="entry name" value="LysR-type_TF_proteobact-type"/>
</dbReference>
<dbReference type="RefSeq" id="WP_074749727.1">
    <property type="nucleotide sequence ID" value="NZ_FNCO01000001.1"/>
</dbReference>
<dbReference type="GO" id="GO:0003700">
    <property type="term" value="F:DNA-binding transcription factor activity"/>
    <property type="evidence" value="ECO:0007669"/>
    <property type="project" value="InterPro"/>
</dbReference>
<evidence type="ECO:0000256" key="3">
    <source>
        <dbReference type="ARBA" id="ARBA00023125"/>
    </source>
</evidence>
<dbReference type="GO" id="GO:0043565">
    <property type="term" value="F:sequence-specific DNA binding"/>
    <property type="evidence" value="ECO:0007669"/>
    <property type="project" value="TreeGrafter"/>
</dbReference>
<dbReference type="PANTHER" id="PTHR30537">
    <property type="entry name" value="HTH-TYPE TRANSCRIPTIONAL REGULATOR"/>
    <property type="match status" value="1"/>
</dbReference>
<comment type="similarity">
    <text evidence="1">Belongs to the LysR transcriptional regulatory family.</text>
</comment>
<evidence type="ECO:0000256" key="4">
    <source>
        <dbReference type="ARBA" id="ARBA00023163"/>
    </source>
</evidence>
<dbReference type="InterPro" id="IPR005119">
    <property type="entry name" value="LysR_subst-bd"/>
</dbReference>
<dbReference type="SUPFAM" id="SSF53850">
    <property type="entry name" value="Periplasmic binding protein-like II"/>
    <property type="match status" value="1"/>
</dbReference>
<dbReference type="Pfam" id="PF00126">
    <property type="entry name" value="HTH_1"/>
    <property type="match status" value="1"/>
</dbReference>
<keyword evidence="7" id="KW-1185">Reference proteome</keyword>
<sequence>MDRFQEMQVFIAVCEERSFATAARRLNMSAPSVTRAVAALEKRIGTLLLSRTTRSVHLSEAGQRYLTDCRRILSELEEAEESAGGSIAAPVGQLTITASMLFGELFVMPLVVGYLQQYPGVSINALLLDRVTQMVEEGIDVAVRIGHLMDSTQHGVKVGEVRRVLCASPAYLDAHGRPQHPEDLKQHRLVVSHASVLLRRWEFMDAGKPVHVDLQSRLTVSANQAAITAVTMGWGITRVLSYQVASQVASGALELVLEAFEEPALPIHVCYQAERKVSAKVRTFVDYCAERMMQDPAIKAAGRSHR</sequence>
<proteinExistence type="inferred from homology"/>
<dbReference type="InterPro" id="IPR036388">
    <property type="entry name" value="WH-like_DNA-bd_sf"/>
</dbReference>
<dbReference type="Proteomes" id="UP000182894">
    <property type="component" value="Unassembled WGS sequence"/>
</dbReference>
<keyword evidence="3" id="KW-0238">DNA-binding</keyword>
<keyword evidence="4" id="KW-0804">Transcription</keyword>
<dbReference type="Gene3D" id="1.10.10.10">
    <property type="entry name" value="Winged helix-like DNA-binding domain superfamily/Winged helix DNA-binding domain"/>
    <property type="match status" value="1"/>
</dbReference>
<evidence type="ECO:0000313" key="6">
    <source>
        <dbReference type="EMBL" id="SDG20484.1"/>
    </source>
</evidence>
<dbReference type="PANTHER" id="PTHR30537:SF5">
    <property type="entry name" value="HTH-TYPE TRANSCRIPTIONAL ACTIVATOR TTDR-RELATED"/>
    <property type="match status" value="1"/>
</dbReference>
<dbReference type="OrthoDB" id="9786526at2"/>
<organism evidence="6 7">
    <name type="scientific">Pseudomonas abietaniphila</name>
    <dbReference type="NCBI Taxonomy" id="89065"/>
    <lineage>
        <taxon>Bacteria</taxon>
        <taxon>Pseudomonadati</taxon>
        <taxon>Pseudomonadota</taxon>
        <taxon>Gammaproteobacteria</taxon>
        <taxon>Pseudomonadales</taxon>
        <taxon>Pseudomonadaceae</taxon>
        <taxon>Pseudomonas</taxon>
    </lineage>
</organism>
<evidence type="ECO:0000259" key="5">
    <source>
        <dbReference type="PROSITE" id="PS50931"/>
    </source>
</evidence>